<comment type="catalytic activity">
    <reaction evidence="8">
        <text>4 porphobilinogen + H2O = hydroxymethylbilane + 4 NH4(+)</text>
        <dbReference type="Rhea" id="RHEA:13185"/>
        <dbReference type="ChEBI" id="CHEBI:15377"/>
        <dbReference type="ChEBI" id="CHEBI:28938"/>
        <dbReference type="ChEBI" id="CHEBI:57845"/>
        <dbReference type="ChEBI" id="CHEBI:58126"/>
        <dbReference type="EC" id="2.5.1.61"/>
    </reaction>
</comment>
<comment type="function">
    <text evidence="2">Tetrapolymerization of the monopyrrole PBG into the hydroxymethylbilane pre-uroporphyrinogen in several discrete steps.</text>
</comment>
<dbReference type="InterPro" id="IPR036803">
    <property type="entry name" value="Porphobilinogen_deaminase_C_sf"/>
</dbReference>
<dbReference type="Pfam" id="PF03900">
    <property type="entry name" value="Porphobil_deamC"/>
    <property type="match status" value="1"/>
</dbReference>
<keyword evidence="13" id="KW-1185">Reference proteome</keyword>
<feature type="domain" description="Porphobilinogen deaminase N-terminal" evidence="10">
    <location>
        <begin position="7"/>
        <end position="213"/>
    </location>
</feature>
<evidence type="ECO:0000256" key="8">
    <source>
        <dbReference type="ARBA" id="ARBA00048169"/>
    </source>
</evidence>
<evidence type="ECO:0000256" key="9">
    <source>
        <dbReference type="NCBIfam" id="TIGR00212"/>
    </source>
</evidence>
<sequence length="309" mass="32080">MGMTQHIRIASRASAMATAQVNWLMGQITRTDSAAVPEFVPITTAGDRWTGPLAEVGGKGAFTSAVAQAVLDGRADLALHCAKDMPGDEPEPDGTLCLYPPRDDVHDVLVHPGGRKLDDLPAGTRIGTSAPRRIAQLTASHPHLTIVPVRGNADTRLRLAHVGDVDAVILARAGLRRLGREAEATEIIDTDRMMPALGAGQLALQISADDQNLLDLLTPLTDAAATRAALAERALLRALAGHCHAPIAGHATPTAAGGLHLAARVYSPDGSVMLAAARTGPDPQTVGDAVAQDLIAQGANDVLASSRRS</sequence>
<proteinExistence type="inferred from homology"/>
<evidence type="ECO:0000259" key="10">
    <source>
        <dbReference type="Pfam" id="PF01379"/>
    </source>
</evidence>
<dbReference type="PANTHER" id="PTHR11557:SF0">
    <property type="entry name" value="PORPHOBILINOGEN DEAMINASE"/>
    <property type="match status" value="1"/>
</dbReference>
<protein>
    <recommendedName>
        <fullName evidence="5 9">Hydroxymethylbilane synthase</fullName>
        <ecNumber evidence="5 9">2.5.1.61</ecNumber>
    </recommendedName>
</protein>
<evidence type="ECO:0000313" key="12">
    <source>
        <dbReference type="EMBL" id="OEV20207.1"/>
    </source>
</evidence>
<keyword evidence="7" id="KW-0627">Porphyrin biosynthesis</keyword>
<dbReference type="GO" id="GO:0005737">
    <property type="term" value="C:cytoplasm"/>
    <property type="evidence" value="ECO:0007669"/>
    <property type="project" value="UniProtKB-UniRule"/>
</dbReference>
<evidence type="ECO:0000256" key="3">
    <source>
        <dbReference type="ARBA" id="ARBA00005638"/>
    </source>
</evidence>
<comment type="cofactor">
    <cofactor evidence="1">
        <name>dipyrromethane</name>
        <dbReference type="ChEBI" id="CHEBI:60342"/>
    </cofactor>
</comment>
<dbReference type="NCBIfam" id="TIGR00212">
    <property type="entry name" value="hemC"/>
    <property type="match status" value="1"/>
</dbReference>
<dbReference type="InterPro" id="IPR022417">
    <property type="entry name" value="Porphobilin_deaminase_N"/>
</dbReference>
<keyword evidence="6" id="KW-0808">Transferase</keyword>
<evidence type="ECO:0000313" key="13">
    <source>
        <dbReference type="Proteomes" id="UP000175971"/>
    </source>
</evidence>
<evidence type="ECO:0000256" key="4">
    <source>
        <dbReference type="ARBA" id="ARBA00011245"/>
    </source>
</evidence>
<evidence type="ECO:0000259" key="11">
    <source>
        <dbReference type="Pfam" id="PF03900"/>
    </source>
</evidence>
<dbReference type="GO" id="GO:0004418">
    <property type="term" value="F:hydroxymethylbilane synthase activity"/>
    <property type="evidence" value="ECO:0007669"/>
    <property type="project" value="UniProtKB-UniRule"/>
</dbReference>
<dbReference type="PROSITE" id="PS00533">
    <property type="entry name" value="PORPHOBILINOGEN_DEAM"/>
    <property type="match status" value="1"/>
</dbReference>
<comment type="caution">
    <text evidence="12">The sequence shown here is derived from an EMBL/GenBank/DDBJ whole genome shotgun (WGS) entry which is preliminary data.</text>
</comment>
<reference evidence="12 13" key="1">
    <citation type="journal article" date="2016" name="Front. Microbiol.">
        <title>Comparative Genomics Analysis of Streptomyces Species Reveals Their Adaptation to the Marine Environment and Their Diversity at the Genomic Level.</title>
        <authorList>
            <person name="Tian X."/>
            <person name="Zhang Z."/>
            <person name="Yang T."/>
            <person name="Chen M."/>
            <person name="Li J."/>
            <person name="Chen F."/>
            <person name="Yang J."/>
            <person name="Li W."/>
            <person name="Zhang B."/>
            <person name="Zhang Z."/>
            <person name="Wu J."/>
            <person name="Zhang C."/>
            <person name="Long L."/>
            <person name="Xiao J."/>
        </authorList>
    </citation>
    <scope>NUCLEOTIDE SEQUENCE [LARGE SCALE GENOMIC DNA]</scope>
    <source>
        <strain evidence="12 13">SCSIO M10372</strain>
    </source>
</reference>
<dbReference type="FunFam" id="3.40.190.10:FF:000005">
    <property type="entry name" value="Porphobilinogen deaminase"/>
    <property type="match status" value="1"/>
</dbReference>
<dbReference type="GO" id="GO:0006783">
    <property type="term" value="P:heme biosynthetic process"/>
    <property type="evidence" value="ECO:0007669"/>
    <property type="project" value="TreeGrafter"/>
</dbReference>
<dbReference type="PATRIC" id="fig|518642.7.peg.5342"/>
<comment type="subunit">
    <text evidence="4">Monomer.</text>
</comment>
<organism evidence="12 13">
    <name type="scientific">Streptomyces nanshensis</name>
    <dbReference type="NCBI Taxonomy" id="518642"/>
    <lineage>
        <taxon>Bacteria</taxon>
        <taxon>Bacillati</taxon>
        <taxon>Actinomycetota</taxon>
        <taxon>Actinomycetes</taxon>
        <taxon>Kitasatosporales</taxon>
        <taxon>Streptomycetaceae</taxon>
        <taxon>Streptomyces</taxon>
    </lineage>
</organism>
<dbReference type="InterPro" id="IPR000860">
    <property type="entry name" value="HemC"/>
</dbReference>
<evidence type="ECO:0000256" key="5">
    <source>
        <dbReference type="ARBA" id="ARBA00012655"/>
    </source>
</evidence>
<comment type="similarity">
    <text evidence="3">Belongs to the HMBS family.</text>
</comment>
<dbReference type="EMBL" id="LJGZ01000027">
    <property type="protein sequence ID" value="OEV20207.1"/>
    <property type="molecule type" value="Genomic_DNA"/>
</dbReference>
<dbReference type="AlphaFoldDB" id="A0A1E7LVK0"/>
<dbReference type="PIRSF" id="PIRSF001438">
    <property type="entry name" value="4pyrrol_synth_OHMeBilane_synth"/>
    <property type="match status" value="1"/>
</dbReference>
<evidence type="ECO:0000256" key="7">
    <source>
        <dbReference type="ARBA" id="ARBA00023244"/>
    </source>
</evidence>
<dbReference type="OrthoDB" id="9810298at2"/>
<dbReference type="PANTHER" id="PTHR11557">
    <property type="entry name" value="PORPHOBILINOGEN DEAMINASE"/>
    <property type="match status" value="1"/>
</dbReference>
<dbReference type="EC" id="2.5.1.61" evidence="5 9"/>
<dbReference type="Gene3D" id="3.40.190.10">
    <property type="entry name" value="Periplasmic binding protein-like II"/>
    <property type="match status" value="2"/>
</dbReference>
<dbReference type="SUPFAM" id="SSF53850">
    <property type="entry name" value="Periplasmic binding protein-like II"/>
    <property type="match status" value="1"/>
</dbReference>
<name>A0A1E7LVK0_9ACTN</name>
<accession>A0A1E7LVK0</accession>
<evidence type="ECO:0000256" key="6">
    <source>
        <dbReference type="ARBA" id="ARBA00022679"/>
    </source>
</evidence>
<dbReference type="SUPFAM" id="SSF54782">
    <property type="entry name" value="Porphobilinogen deaminase (hydroxymethylbilane synthase), C-terminal domain"/>
    <property type="match status" value="1"/>
</dbReference>
<dbReference type="Pfam" id="PF01379">
    <property type="entry name" value="Porphobil_deam"/>
    <property type="match status" value="1"/>
</dbReference>
<dbReference type="InterPro" id="IPR022419">
    <property type="entry name" value="Porphobilin_deaminase_cofac_BS"/>
</dbReference>
<dbReference type="PRINTS" id="PR00151">
    <property type="entry name" value="PORPHBDMNASE"/>
</dbReference>
<gene>
    <name evidence="12" type="ORF">AN221_13460</name>
</gene>
<evidence type="ECO:0000256" key="2">
    <source>
        <dbReference type="ARBA" id="ARBA00002869"/>
    </source>
</evidence>
<dbReference type="Proteomes" id="UP000175971">
    <property type="component" value="Unassembled WGS sequence"/>
</dbReference>
<feature type="domain" description="Porphobilinogen deaminase C-terminal" evidence="11">
    <location>
        <begin position="228"/>
        <end position="295"/>
    </location>
</feature>
<dbReference type="InterPro" id="IPR022418">
    <property type="entry name" value="Porphobilinogen_deaminase_C"/>
</dbReference>
<evidence type="ECO:0000256" key="1">
    <source>
        <dbReference type="ARBA" id="ARBA00001916"/>
    </source>
</evidence>
<dbReference type="Gene3D" id="3.30.160.40">
    <property type="entry name" value="Porphobilinogen deaminase, C-terminal domain"/>
    <property type="match status" value="1"/>
</dbReference>